<accession>A0A7W9NE46</accession>
<dbReference type="InterPro" id="IPR003115">
    <property type="entry name" value="ParB_N"/>
</dbReference>
<dbReference type="Proteomes" id="UP000585638">
    <property type="component" value="Unassembled WGS sequence"/>
</dbReference>
<evidence type="ECO:0000313" key="3">
    <source>
        <dbReference type="EMBL" id="MBB5889897.1"/>
    </source>
</evidence>
<dbReference type="RefSeq" id="WP_184859025.1">
    <property type="nucleotide sequence ID" value="NZ_BAAAWY010000008.1"/>
</dbReference>
<feature type="region of interest" description="Disordered" evidence="1">
    <location>
        <begin position="208"/>
        <end position="232"/>
    </location>
</feature>
<sequence>MSAEQSAADHRRAPTVELELSALVLGDGPRSRADPDHVRVLTECDTVLPPILVHRHSMRVVDGVHRVLAARARGRTTITAQWFDGDERDAFVLAVQLNTVHGLPLTRDDRKRAAVKILHSHPDMSDRAIAVLAGLSGKVVADLRREHTGGVSEPRVGRDGRVRPASTAAGRAVAAQIIRDDPGASLREIARRAGISVGTARDVRRRLAEGRDPVPGADSQHAVPGPTGSDVKQADHMSVFNVLCNDPSFRLNEVGRLVLQQLHTQLRRIEDWRDLAPGVPPHGRAAVAEILSRCADDLLRTAETLRTYDVPGVPVQSSGNSSHAPVGRLLTAGADRRPHVQHHSVAYRRVPPRAR</sequence>
<evidence type="ECO:0000313" key="4">
    <source>
        <dbReference type="Proteomes" id="UP000585638"/>
    </source>
</evidence>
<dbReference type="EMBL" id="JACHIR010000001">
    <property type="protein sequence ID" value="MBB5889897.1"/>
    <property type="molecule type" value="Genomic_DNA"/>
</dbReference>
<dbReference type="SMART" id="SM00470">
    <property type="entry name" value="ParB"/>
    <property type="match status" value="1"/>
</dbReference>
<keyword evidence="4" id="KW-1185">Reference proteome</keyword>
<dbReference type="SUPFAM" id="SSF110849">
    <property type="entry name" value="ParB/Sulfiredoxin"/>
    <property type="match status" value="1"/>
</dbReference>
<gene>
    <name evidence="3" type="ORF">BJ998_001093</name>
</gene>
<proteinExistence type="predicted"/>
<protein>
    <submittedName>
        <fullName evidence="3">ParB-like chromosome segregation protein Spo0J</fullName>
    </submittedName>
</protein>
<dbReference type="AlphaFoldDB" id="A0A7W9NE46"/>
<name>A0A7W9NE46_9PSEU</name>
<evidence type="ECO:0000256" key="1">
    <source>
        <dbReference type="SAM" id="MobiDB-lite"/>
    </source>
</evidence>
<feature type="domain" description="ParB-like N-terminal" evidence="2">
    <location>
        <begin position="16"/>
        <end position="99"/>
    </location>
</feature>
<dbReference type="InterPro" id="IPR036086">
    <property type="entry name" value="ParB/Sulfiredoxin_sf"/>
</dbReference>
<evidence type="ECO:0000259" key="2">
    <source>
        <dbReference type="SMART" id="SM00470"/>
    </source>
</evidence>
<comment type="caution">
    <text evidence="3">The sequence shown here is derived from an EMBL/GenBank/DDBJ whole genome shotgun (WGS) entry which is preliminary data.</text>
</comment>
<organism evidence="3 4">
    <name type="scientific">Kutzneria kofuensis</name>
    <dbReference type="NCBI Taxonomy" id="103725"/>
    <lineage>
        <taxon>Bacteria</taxon>
        <taxon>Bacillati</taxon>
        <taxon>Actinomycetota</taxon>
        <taxon>Actinomycetes</taxon>
        <taxon>Pseudonocardiales</taxon>
        <taxon>Pseudonocardiaceae</taxon>
        <taxon>Kutzneria</taxon>
    </lineage>
</organism>
<reference evidence="3 4" key="1">
    <citation type="submission" date="2020-08" db="EMBL/GenBank/DDBJ databases">
        <title>Sequencing the genomes of 1000 actinobacteria strains.</title>
        <authorList>
            <person name="Klenk H.-P."/>
        </authorList>
    </citation>
    <scope>NUCLEOTIDE SEQUENCE [LARGE SCALE GENOMIC DNA]</scope>
    <source>
        <strain evidence="3 4">DSM 43851</strain>
    </source>
</reference>
<dbReference type="Pfam" id="PF13412">
    <property type="entry name" value="HTH_24"/>
    <property type="match status" value="1"/>
</dbReference>